<dbReference type="HOGENOM" id="CLU_1875988_0_0_1"/>
<accession>C7ZAR8</accession>
<name>C7ZAR8_FUSV7</name>
<dbReference type="AlphaFoldDB" id="C7ZAR8"/>
<keyword evidence="1" id="KW-0732">Signal</keyword>
<dbReference type="KEGG" id="nhe:NECHADRAFT_88916"/>
<gene>
    <name evidence="2" type="ORF">NECHADRAFT_88916</name>
</gene>
<evidence type="ECO:0000313" key="3">
    <source>
        <dbReference type="Proteomes" id="UP000005206"/>
    </source>
</evidence>
<dbReference type="OrthoDB" id="10346523at2759"/>
<evidence type="ECO:0008006" key="4">
    <source>
        <dbReference type="Google" id="ProtNLM"/>
    </source>
</evidence>
<dbReference type="GeneID" id="9672928"/>
<sequence length="136" mass="14816">MSLLCFLLIGVLATRVVADFEDDISAYVAVFFYFGYLHEWGTRDGMSTIGGPDCYGSTRCNFNLFLDATNNSKGGYDGSVALDVTGRPSAKILAGRLRSAGLTKKIDWNPSRLINGAPRDKQVLEDYVTYVLNAGS</sequence>
<dbReference type="EMBL" id="GG698913">
    <property type="protein sequence ID" value="EEU38892.1"/>
    <property type="molecule type" value="Genomic_DNA"/>
</dbReference>
<feature type="chain" id="PRO_5002989074" description="Chitinase" evidence="1">
    <location>
        <begin position="19"/>
        <end position="136"/>
    </location>
</feature>
<feature type="signal peptide" evidence="1">
    <location>
        <begin position="1"/>
        <end position="18"/>
    </location>
</feature>
<reference evidence="2 3" key="1">
    <citation type="journal article" date="2009" name="PLoS Genet.">
        <title>The genome of Nectria haematococca: contribution of supernumerary chromosomes to gene expansion.</title>
        <authorList>
            <person name="Coleman J.J."/>
            <person name="Rounsley S.D."/>
            <person name="Rodriguez-Carres M."/>
            <person name="Kuo A."/>
            <person name="Wasmann C.C."/>
            <person name="Grimwood J."/>
            <person name="Schmutz J."/>
            <person name="Taga M."/>
            <person name="White G.J."/>
            <person name="Zhou S."/>
            <person name="Schwartz D.C."/>
            <person name="Freitag M."/>
            <person name="Ma L.J."/>
            <person name="Danchin E.G."/>
            <person name="Henrissat B."/>
            <person name="Coutinho P.M."/>
            <person name="Nelson D.R."/>
            <person name="Straney D."/>
            <person name="Napoli C.A."/>
            <person name="Barker B.M."/>
            <person name="Gribskov M."/>
            <person name="Rep M."/>
            <person name="Kroken S."/>
            <person name="Molnar I."/>
            <person name="Rensing C."/>
            <person name="Kennell J.C."/>
            <person name="Zamora J."/>
            <person name="Farman M.L."/>
            <person name="Selker E.U."/>
            <person name="Salamov A."/>
            <person name="Shapiro H."/>
            <person name="Pangilinan J."/>
            <person name="Lindquist E."/>
            <person name="Lamers C."/>
            <person name="Grigoriev I.V."/>
            <person name="Geiser D.M."/>
            <person name="Covert S.F."/>
            <person name="Temporini E."/>
            <person name="Vanetten H.D."/>
        </authorList>
    </citation>
    <scope>NUCLEOTIDE SEQUENCE [LARGE SCALE GENOMIC DNA]</scope>
    <source>
        <strain evidence="3">ATCC MYA-4622 / CBS 123669 / FGSC 9596 / NRRL 45880 / 77-13-4</strain>
    </source>
</reference>
<evidence type="ECO:0000256" key="1">
    <source>
        <dbReference type="SAM" id="SignalP"/>
    </source>
</evidence>
<evidence type="ECO:0000313" key="2">
    <source>
        <dbReference type="EMBL" id="EEU38892.1"/>
    </source>
</evidence>
<protein>
    <recommendedName>
        <fullName evidence="4">Chitinase</fullName>
    </recommendedName>
</protein>
<dbReference type="InParanoid" id="C7ZAR8"/>
<organism evidence="2 3">
    <name type="scientific">Fusarium vanettenii (strain ATCC MYA-4622 / CBS 123669 / FGSC 9596 / NRRL 45880 / 77-13-4)</name>
    <name type="common">Fusarium solani subsp. pisi</name>
    <dbReference type="NCBI Taxonomy" id="660122"/>
    <lineage>
        <taxon>Eukaryota</taxon>
        <taxon>Fungi</taxon>
        <taxon>Dikarya</taxon>
        <taxon>Ascomycota</taxon>
        <taxon>Pezizomycotina</taxon>
        <taxon>Sordariomycetes</taxon>
        <taxon>Hypocreomycetidae</taxon>
        <taxon>Hypocreales</taxon>
        <taxon>Nectriaceae</taxon>
        <taxon>Fusarium</taxon>
        <taxon>Fusarium solani species complex</taxon>
        <taxon>Fusarium vanettenii</taxon>
    </lineage>
</organism>
<dbReference type="Proteomes" id="UP000005206">
    <property type="component" value="Unassembled WGS sequence"/>
</dbReference>
<keyword evidence="3" id="KW-1185">Reference proteome</keyword>
<proteinExistence type="predicted"/>
<dbReference type="VEuPathDB" id="FungiDB:NECHADRAFT_88916"/>
<dbReference type="RefSeq" id="XP_003044605.1">
    <property type="nucleotide sequence ID" value="XM_003044559.1"/>
</dbReference>